<sequence length="71" mass="7910">MYYKKVEAYCKQNNIAISVFEKRCGLGNGTIGGWVDSNPRIDSLQKVATEMGISLAELLKDNQNVEEEGNQ</sequence>
<dbReference type="EMBL" id="BRPJ01000034">
    <property type="protein sequence ID" value="GLB30121.1"/>
    <property type="molecule type" value="Genomic_DNA"/>
</dbReference>
<evidence type="ECO:0000313" key="1">
    <source>
        <dbReference type="EMBL" id="GLB30121.1"/>
    </source>
</evidence>
<dbReference type="InterPro" id="IPR010982">
    <property type="entry name" value="Lambda_DNA-bd_dom_sf"/>
</dbReference>
<reference evidence="1 2" key="1">
    <citation type="journal article" date="2024" name="Int. J. Syst. Evol. Microbiol.">
        <title>Lacrimispora brassicae sp. nov. isolated from fermented cabbage, and proposal of Clostridium indicum Gundawar et al. 2019 and Clostridium methoxybenzovorans Mechichi et al. 1999 as heterotypic synonyms of Lacrimispora amygdalina (Parshina et al. 2003) Haas and Blanchard 2020 and Lacrimispora indolis (McClung and McCoy 1957) Haas and Blanchard 2020, respectively.</title>
        <authorList>
            <person name="Kobayashi H."/>
            <person name="Tanizawa Y."/>
            <person name="Sakamoto M."/>
            <person name="Ohkuma M."/>
            <person name="Tohno M."/>
        </authorList>
    </citation>
    <scope>NUCLEOTIDE SEQUENCE [LARGE SCALE GENOMIC DNA]</scope>
    <source>
        <strain evidence="1 2">DSM 12857</strain>
    </source>
</reference>
<keyword evidence="2" id="KW-1185">Reference proteome</keyword>
<organism evidence="1 2">
    <name type="scientific">Lacrimispora amygdalina</name>
    <dbReference type="NCBI Taxonomy" id="253257"/>
    <lineage>
        <taxon>Bacteria</taxon>
        <taxon>Bacillati</taxon>
        <taxon>Bacillota</taxon>
        <taxon>Clostridia</taxon>
        <taxon>Lachnospirales</taxon>
        <taxon>Lachnospiraceae</taxon>
        <taxon>Lacrimispora</taxon>
    </lineage>
</organism>
<dbReference type="Gene3D" id="1.10.260.40">
    <property type="entry name" value="lambda repressor-like DNA-binding domains"/>
    <property type="match status" value="1"/>
</dbReference>
<proteinExistence type="predicted"/>
<dbReference type="Proteomes" id="UP001419084">
    <property type="component" value="Unassembled WGS sequence"/>
</dbReference>
<accession>A0ABQ5M6F0</accession>
<protein>
    <recommendedName>
        <fullName evidence="3">XRE family transcriptional regulator</fullName>
    </recommendedName>
</protein>
<evidence type="ECO:0000313" key="2">
    <source>
        <dbReference type="Proteomes" id="UP001419084"/>
    </source>
</evidence>
<name>A0ABQ5M6F0_9FIRM</name>
<evidence type="ECO:0008006" key="3">
    <source>
        <dbReference type="Google" id="ProtNLM"/>
    </source>
</evidence>
<gene>
    <name evidence="1" type="ORF">LAD12857_20440</name>
</gene>
<comment type="caution">
    <text evidence="1">The sequence shown here is derived from an EMBL/GenBank/DDBJ whole genome shotgun (WGS) entry which is preliminary data.</text>
</comment>
<dbReference type="RefSeq" id="WP_288824113.1">
    <property type="nucleotide sequence ID" value="NZ_BRPJ01000034.1"/>
</dbReference>